<dbReference type="Gene3D" id="1.10.10.60">
    <property type="entry name" value="Homeodomain-like"/>
    <property type="match status" value="1"/>
</dbReference>
<dbReference type="InterPro" id="IPR044822">
    <property type="entry name" value="Myb_DNA-bind_4"/>
</dbReference>
<evidence type="ECO:0000256" key="1">
    <source>
        <dbReference type="SAM" id="MobiDB-lite"/>
    </source>
</evidence>
<dbReference type="InterPro" id="IPR044823">
    <property type="entry name" value="ASIL1/2-like"/>
</dbReference>
<protein>
    <recommendedName>
        <fullName evidence="2">Myb/SANT-like DNA-binding domain-containing protein</fullName>
    </recommendedName>
</protein>
<feature type="compositionally biased region" description="Polar residues" evidence="1">
    <location>
        <begin position="261"/>
        <end position="276"/>
    </location>
</feature>
<dbReference type="Pfam" id="PF13837">
    <property type="entry name" value="Myb_DNA-bind_4"/>
    <property type="match status" value="1"/>
</dbReference>
<feature type="region of interest" description="Disordered" evidence="1">
    <location>
        <begin position="260"/>
        <end position="301"/>
    </location>
</feature>
<dbReference type="EMBL" id="CP126656">
    <property type="protein sequence ID" value="WJZ95534.1"/>
    <property type="molecule type" value="Genomic_DNA"/>
</dbReference>
<gene>
    <name evidence="3" type="ORF">VitviT2T_014300</name>
</gene>
<dbReference type="PANTHER" id="PTHR31307:SF45">
    <property type="entry name" value="OS09G0558200 PROTEIN"/>
    <property type="match status" value="1"/>
</dbReference>
<keyword evidence="4" id="KW-1185">Reference proteome</keyword>
<feature type="region of interest" description="Disordered" evidence="1">
    <location>
        <begin position="374"/>
        <end position="400"/>
    </location>
</feature>
<name>A0ABY9CK93_VITVI</name>
<evidence type="ECO:0000313" key="3">
    <source>
        <dbReference type="EMBL" id="WJZ95534.1"/>
    </source>
</evidence>
<evidence type="ECO:0000313" key="4">
    <source>
        <dbReference type="Proteomes" id="UP001227230"/>
    </source>
</evidence>
<accession>A0ABY9CK93</accession>
<evidence type="ECO:0000259" key="2">
    <source>
        <dbReference type="Pfam" id="PF13837"/>
    </source>
</evidence>
<dbReference type="Proteomes" id="UP001227230">
    <property type="component" value="Chromosome 9"/>
</dbReference>
<sequence>MAMFHKISLGLIQSVCPFLFRSSIILFNAKSNNQILDAHFLSFVLEDIENSTAKTTFSVGEEFLRIQRQTLLLRMESGVAQTPATATVTAAATATATAPTVATKNPDKSKRDEWSEGGVTSLLDVYESKWLLRNRAKLKGTDWEDIAQQVSIRDSGMKALKTPNQCKNKIESMKKRYRIESSVNGPGSSWQFYGRMDGLLKGTSVQNRGGDVGFGNGVAEDAPVAAPKVVVDDSENDPRRVYAQVVEKGRNCETADLQGENHIQGSHQNDGSNTVGDDSEFSAPKSKIGNVGDGSRKVNPFKRRKGLGSEVAESIRLLAHSMLKIEQARMEMYKDSERLRVEAEVRRAEMELKRTEIIAKTQLQIARLFVKRQRKEDGKSGTSALIAEPMVSVETEEKNG</sequence>
<dbReference type="PANTHER" id="PTHR31307">
    <property type="entry name" value="TRIHELIX TRANSCRIPTION FACTOR ASIL2"/>
    <property type="match status" value="1"/>
</dbReference>
<feature type="domain" description="Myb/SANT-like DNA-binding" evidence="2">
    <location>
        <begin position="111"/>
        <end position="197"/>
    </location>
</feature>
<organism evidence="3 4">
    <name type="scientific">Vitis vinifera</name>
    <name type="common">Grape</name>
    <dbReference type="NCBI Taxonomy" id="29760"/>
    <lineage>
        <taxon>Eukaryota</taxon>
        <taxon>Viridiplantae</taxon>
        <taxon>Streptophyta</taxon>
        <taxon>Embryophyta</taxon>
        <taxon>Tracheophyta</taxon>
        <taxon>Spermatophyta</taxon>
        <taxon>Magnoliopsida</taxon>
        <taxon>eudicotyledons</taxon>
        <taxon>Gunneridae</taxon>
        <taxon>Pentapetalae</taxon>
        <taxon>rosids</taxon>
        <taxon>Vitales</taxon>
        <taxon>Vitaceae</taxon>
        <taxon>Viteae</taxon>
        <taxon>Vitis</taxon>
    </lineage>
</organism>
<reference evidence="3 4" key="1">
    <citation type="journal article" date="2023" name="Hortic Res">
        <title>The complete reference genome for grapevine (Vitis vinifera L.) genetics and breeding.</title>
        <authorList>
            <person name="Shi X."/>
            <person name="Cao S."/>
            <person name="Wang X."/>
            <person name="Huang S."/>
            <person name="Wang Y."/>
            <person name="Liu Z."/>
            <person name="Liu W."/>
            <person name="Leng X."/>
            <person name="Peng Y."/>
            <person name="Wang N."/>
            <person name="Wang Y."/>
            <person name="Ma Z."/>
            <person name="Xu X."/>
            <person name="Zhang F."/>
            <person name="Xue H."/>
            <person name="Zhong H."/>
            <person name="Wang Y."/>
            <person name="Zhang K."/>
            <person name="Velt A."/>
            <person name="Avia K."/>
            <person name="Holtgrawe D."/>
            <person name="Grimplet J."/>
            <person name="Matus J.T."/>
            <person name="Ware D."/>
            <person name="Wu X."/>
            <person name="Wang H."/>
            <person name="Liu C."/>
            <person name="Fang Y."/>
            <person name="Rustenholz C."/>
            <person name="Cheng Z."/>
            <person name="Xiao H."/>
            <person name="Zhou Y."/>
        </authorList>
    </citation>
    <scope>NUCLEOTIDE SEQUENCE [LARGE SCALE GENOMIC DNA]</scope>
    <source>
        <strain evidence="4">cv. Pinot noir / PN40024</strain>
        <tissue evidence="3">Leaf</tissue>
    </source>
</reference>
<proteinExistence type="predicted"/>